<comment type="cofactor">
    <cofactor evidence="1">
        <name>Zn(2+)</name>
        <dbReference type="ChEBI" id="CHEBI:29105"/>
    </cofactor>
</comment>
<keyword evidence="8 12" id="KW-1133">Transmembrane helix</keyword>
<evidence type="ECO:0000256" key="4">
    <source>
        <dbReference type="ARBA" id="ARBA00022692"/>
    </source>
</evidence>
<evidence type="ECO:0000256" key="2">
    <source>
        <dbReference type="ARBA" id="ARBA00022475"/>
    </source>
</evidence>
<reference evidence="14 15" key="1">
    <citation type="submission" date="2023-11" db="EMBL/GenBank/DDBJ databases">
        <title>Gilvimarinus fulvus sp. nov., isolated from the surface of Kelp.</title>
        <authorList>
            <person name="Sun Y.Y."/>
            <person name="Gong Y."/>
            <person name="Du Z.J."/>
        </authorList>
    </citation>
    <scope>NUCLEOTIDE SEQUENCE [LARGE SCALE GENOMIC DNA]</scope>
    <source>
        <strain evidence="14 15">SDUM040013</strain>
    </source>
</reference>
<feature type="domain" description="Peptidase M48" evidence="13">
    <location>
        <begin position="119"/>
        <end position="338"/>
    </location>
</feature>
<evidence type="ECO:0000256" key="3">
    <source>
        <dbReference type="ARBA" id="ARBA00022670"/>
    </source>
</evidence>
<evidence type="ECO:0000313" key="15">
    <source>
        <dbReference type="Proteomes" id="UP001273505"/>
    </source>
</evidence>
<accession>A0ABU4RSV4</accession>
<name>A0ABU4RSV4_9GAMM</name>
<evidence type="ECO:0000256" key="6">
    <source>
        <dbReference type="ARBA" id="ARBA00022801"/>
    </source>
</evidence>
<evidence type="ECO:0000256" key="11">
    <source>
        <dbReference type="SAM" id="MobiDB-lite"/>
    </source>
</evidence>
<dbReference type="Gene3D" id="3.30.2010.10">
    <property type="entry name" value="Metalloproteases ('zincins'), catalytic domain"/>
    <property type="match status" value="1"/>
</dbReference>
<sequence length="657" mass="71183">MNFFEQQDIAKRNTRKLVALLLLAILSLVAVTTALFVAVTYYLQTGNSVFVMETAGMNFWQKVGTLINWETIAGIGLIVITVVILGGLYKYLQLGRGGSAVAEALGGRLINQDSTDGAERRLLNIVEEMAIASGTPVPPVYVLEESAINAFAAGHTPQDAVIGVTRGCIETLNRSELQGVIAHEFSHIFHGDMRLNMRLVALLNGILLLGLIGQYMLRGSMYRSVGRSSKDNSQGAIMGAGLALMVIGYAGTFFGSLIKAAVSRQREFLADASAVQFTRDNQGIAGALKKIGSVPSGSKLEAQHSAEFSHMYFGQGVSTAFNSLMATHPPLSERIKRVQPDWDGEFPAATHTATAEAAPAEATSHSSTHSAHAGFSADPAAAFHTAQMAAAVDHIGQPNTEDIAQARSTMASIPKPLYVAAHDGYSARAVIFGLLLDQDNAIRVQQWRALTQHYANAELNDFADTAKSACRLATHLRLPLIELCLPALKTLSDSQLSDFLAAMDTLIAADQQTNVMEWAVRRITRHHLGLISHKSGSLNLRQLREECSVLLSFMCHAGSQEHSECTRAFKEASDVLRLSELPLVPLQQLETQTLDRALEKLNKVKPLQKPLLLKAMMRAIEADGVISIAEAELFRAIADSLNCPVPPLRDDLTRERT</sequence>
<keyword evidence="3" id="KW-0645">Protease</keyword>
<dbReference type="Pfam" id="PF01435">
    <property type="entry name" value="Peptidase_M48"/>
    <property type="match status" value="1"/>
</dbReference>
<dbReference type="CDD" id="cd07340">
    <property type="entry name" value="M48B_Htpx_like"/>
    <property type="match status" value="1"/>
</dbReference>
<keyword evidence="7" id="KW-0862">Zinc</keyword>
<comment type="caution">
    <text evidence="14">The sequence shown here is derived from an EMBL/GenBank/DDBJ whole genome shotgun (WGS) entry which is preliminary data.</text>
</comment>
<feature type="transmembrane region" description="Helical" evidence="12">
    <location>
        <begin position="199"/>
        <end position="217"/>
    </location>
</feature>
<evidence type="ECO:0000313" key="14">
    <source>
        <dbReference type="EMBL" id="MDX6847957.1"/>
    </source>
</evidence>
<keyword evidence="2" id="KW-1003">Cell membrane</keyword>
<dbReference type="SUPFAM" id="SSF158682">
    <property type="entry name" value="TerB-like"/>
    <property type="match status" value="1"/>
</dbReference>
<dbReference type="PANTHER" id="PTHR43221">
    <property type="entry name" value="PROTEASE HTPX"/>
    <property type="match status" value="1"/>
</dbReference>
<dbReference type="InterPro" id="IPR029024">
    <property type="entry name" value="TerB-like"/>
</dbReference>
<feature type="transmembrane region" description="Helical" evidence="12">
    <location>
        <begin position="20"/>
        <end position="43"/>
    </location>
</feature>
<feature type="transmembrane region" description="Helical" evidence="12">
    <location>
        <begin position="66"/>
        <end position="89"/>
    </location>
</feature>
<evidence type="ECO:0000256" key="10">
    <source>
        <dbReference type="ARBA" id="ARBA00023136"/>
    </source>
</evidence>
<keyword evidence="5" id="KW-0479">Metal-binding</keyword>
<keyword evidence="6" id="KW-0378">Hydrolase</keyword>
<keyword evidence="9" id="KW-0482">Metalloprotease</keyword>
<evidence type="ECO:0000256" key="7">
    <source>
        <dbReference type="ARBA" id="ARBA00022833"/>
    </source>
</evidence>
<dbReference type="InterPro" id="IPR050083">
    <property type="entry name" value="HtpX_protease"/>
</dbReference>
<dbReference type="RefSeq" id="WP_302724551.1">
    <property type="nucleotide sequence ID" value="NZ_JAULRU010000797.1"/>
</dbReference>
<feature type="transmembrane region" description="Helical" evidence="12">
    <location>
        <begin position="237"/>
        <end position="258"/>
    </location>
</feature>
<evidence type="ECO:0000256" key="1">
    <source>
        <dbReference type="ARBA" id="ARBA00001947"/>
    </source>
</evidence>
<evidence type="ECO:0000256" key="12">
    <source>
        <dbReference type="SAM" id="Phobius"/>
    </source>
</evidence>
<dbReference type="Proteomes" id="UP001273505">
    <property type="component" value="Unassembled WGS sequence"/>
</dbReference>
<proteinExistence type="predicted"/>
<dbReference type="PANTHER" id="PTHR43221:SF2">
    <property type="entry name" value="PROTEASE HTPX HOMOLOG"/>
    <property type="match status" value="1"/>
</dbReference>
<gene>
    <name evidence="14" type="ORF">SCD92_01215</name>
</gene>
<evidence type="ECO:0000256" key="8">
    <source>
        <dbReference type="ARBA" id="ARBA00022989"/>
    </source>
</evidence>
<dbReference type="InterPro" id="IPR001915">
    <property type="entry name" value="Peptidase_M48"/>
</dbReference>
<dbReference type="EMBL" id="JAXAFO010000001">
    <property type="protein sequence ID" value="MDX6847957.1"/>
    <property type="molecule type" value="Genomic_DNA"/>
</dbReference>
<feature type="region of interest" description="Disordered" evidence="11">
    <location>
        <begin position="352"/>
        <end position="373"/>
    </location>
</feature>
<evidence type="ECO:0000256" key="5">
    <source>
        <dbReference type="ARBA" id="ARBA00022723"/>
    </source>
</evidence>
<evidence type="ECO:0000259" key="13">
    <source>
        <dbReference type="Pfam" id="PF01435"/>
    </source>
</evidence>
<keyword evidence="15" id="KW-1185">Reference proteome</keyword>
<protein>
    <submittedName>
        <fullName evidence="14">M48 family metallopeptidase</fullName>
    </submittedName>
</protein>
<organism evidence="14 15">
    <name type="scientific">Gilvimarinus gilvus</name>
    <dbReference type="NCBI Taxonomy" id="3058038"/>
    <lineage>
        <taxon>Bacteria</taxon>
        <taxon>Pseudomonadati</taxon>
        <taxon>Pseudomonadota</taxon>
        <taxon>Gammaproteobacteria</taxon>
        <taxon>Cellvibrionales</taxon>
        <taxon>Cellvibrionaceae</taxon>
        <taxon>Gilvimarinus</taxon>
    </lineage>
</organism>
<evidence type="ECO:0000256" key="9">
    <source>
        <dbReference type="ARBA" id="ARBA00023049"/>
    </source>
</evidence>
<keyword evidence="10 12" id="KW-0472">Membrane</keyword>
<keyword evidence="4 12" id="KW-0812">Transmembrane</keyword>